<dbReference type="EMBL" id="AQHF01000033">
    <property type="protein sequence ID" value="MBE0348398.1"/>
    <property type="molecule type" value="Genomic_DNA"/>
</dbReference>
<evidence type="ECO:0008006" key="4">
    <source>
        <dbReference type="Google" id="ProtNLM"/>
    </source>
</evidence>
<keyword evidence="1" id="KW-0732">Signal</keyword>
<keyword evidence="3" id="KW-1185">Reference proteome</keyword>
<organism evidence="2 3">
    <name type="scientific">Pseudoalteromonas peptidolytica F12-50-A1</name>
    <dbReference type="NCBI Taxonomy" id="1315280"/>
    <lineage>
        <taxon>Bacteria</taxon>
        <taxon>Pseudomonadati</taxon>
        <taxon>Pseudomonadota</taxon>
        <taxon>Gammaproteobacteria</taxon>
        <taxon>Alteromonadales</taxon>
        <taxon>Pseudoalteromonadaceae</taxon>
        <taxon>Pseudoalteromonas</taxon>
    </lineage>
</organism>
<dbReference type="AlphaFoldDB" id="A0A8I0MZN0"/>
<dbReference type="Pfam" id="PF09694">
    <property type="entry name" value="Gcw_chp"/>
    <property type="match status" value="1"/>
</dbReference>
<comment type="caution">
    <text evidence="2">The sequence shown here is derived from an EMBL/GenBank/DDBJ whole genome shotgun (WGS) entry which is preliminary data.</text>
</comment>
<proteinExistence type="predicted"/>
<accession>A0A8I0MZN0</accession>
<dbReference type="Proteomes" id="UP000660708">
    <property type="component" value="Unassembled WGS sequence"/>
</dbReference>
<evidence type="ECO:0000313" key="2">
    <source>
        <dbReference type="EMBL" id="MBE0348398.1"/>
    </source>
</evidence>
<feature type="signal peptide" evidence="1">
    <location>
        <begin position="1"/>
        <end position="18"/>
    </location>
</feature>
<gene>
    <name evidence="2" type="ORF">PPEP_b0123</name>
</gene>
<reference evidence="2 3" key="1">
    <citation type="submission" date="2015-06" db="EMBL/GenBank/DDBJ databases">
        <title>Genome sequence of Pseudoalteromonas peptidolytica.</title>
        <authorList>
            <person name="Xie B.-B."/>
            <person name="Rong J.-C."/>
            <person name="Qin Q.-L."/>
            <person name="Zhang Y.-Z."/>
        </authorList>
    </citation>
    <scope>NUCLEOTIDE SEQUENCE [LARGE SCALE GENOMIC DNA]</scope>
    <source>
        <strain evidence="2 3">F12-50-A1</strain>
    </source>
</reference>
<dbReference type="InterPro" id="IPR010239">
    <property type="entry name" value="CHP02001"/>
</dbReference>
<protein>
    <recommendedName>
        <fullName evidence="4">Periplasmic or outer membrane protein</fullName>
    </recommendedName>
</protein>
<sequence>MNKYWLVPLLLSPLLANADASSTITLASDYLFNGVSQSKEDEVIQVSLDWLGDTGWYAGGWVSKVDFGDGTDFEGDIYGGYKFTLVNNVTLDIGVSQYTYHGDDVSSEYNYAEAYAKLGYGHTSLNFWYAWDYFGTGAGHGIVMLTHTVVLDDNWSITLGVDHSMSFDSDKFEWESEDDDYTHWHLTGTYAIHSWSMSLGYESNDIDSYADSTFLLSISTVIDW</sequence>
<evidence type="ECO:0000256" key="1">
    <source>
        <dbReference type="SAM" id="SignalP"/>
    </source>
</evidence>
<feature type="chain" id="PRO_5034954884" description="Periplasmic or outer membrane protein" evidence="1">
    <location>
        <begin position="19"/>
        <end position="224"/>
    </location>
</feature>
<name>A0A8I0MZN0_9GAMM</name>
<dbReference type="RefSeq" id="WP_147390040.1">
    <property type="nucleotide sequence ID" value="NZ_AQHF01000033.1"/>
</dbReference>
<evidence type="ECO:0000313" key="3">
    <source>
        <dbReference type="Proteomes" id="UP000660708"/>
    </source>
</evidence>
<dbReference type="NCBIfam" id="TIGR02001">
    <property type="entry name" value="gcw_chp"/>
    <property type="match status" value="1"/>
</dbReference>